<keyword evidence="6 9" id="KW-0812">Transmembrane</keyword>
<evidence type="ECO:0000256" key="3">
    <source>
        <dbReference type="ARBA" id="ARBA00022448"/>
    </source>
</evidence>
<evidence type="ECO:0000256" key="4">
    <source>
        <dbReference type="ARBA" id="ARBA00022475"/>
    </source>
</evidence>
<keyword evidence="7 9" id="KW-1133">Transmembrane helix</keyword>
<dbReference type="Pfam" id="PF25994">
    <property type="entry name" value="HH_AprE"/>
    <property type="match status" value="1"/>
</dbReference>
<evidence type="ECO:0000256" key="10">
    <source>
        <dbReference type="SAM" id="Coils"/>
    </source>
</evidence>
<dbReference type="PANTHER" id="PTHR30386:SF26">
    <property type="entry name" value="TRANSPORT PROTEIN COMB"/>
    <property type="match status" value="1"/>
</dbReference>
<evidence type="ECO:0000256" key="5">
    <source>
        <dbReference type="ARBA" id="ARBA00022519"/>
    </source>
</evidence>
<organism evidence="13 14">
    <name type="scientific">Neopusillimonas maritima</name>
    <dbReference type="NCBI Taxonomy" id="2026239"/>
    <lineage>
        <taxon>Bacteria</taxon>
        <taxon>Pseudomonadati</taxon>
        <taxon>Pseudomonadota</taxon>
        <taxon>Betaproteobacteria</taxon>
        <taxon>Burkholderiales</taxon>
        <taxon>Alcaligenaceae</taxon>
        <taxon>Neopusillimonas</taxon>
    </lineage>
</organism>
<evidence type="ECO:0000259" key="11">
    <source>
        <dbReference type="Pfam" id="PF25994"/>
    </source>
</evidence>
<proteinExistence type="inferred from homology"/>
<evidence type="ECO:0000256" key="2">
    <source>
        <dbReference type="ARBA" id="ARBA00009477"/>
    </source>
</evidence>
<feature type="domain" description="AprE-like beta-barrel" evidence="12">
    <location>
        <begin position="360"/>
        <end position="447"/>
    </location>
</feature>
<dbReference type="Gene3D" id="2.40.30.170">
    <property type="match status" value="1"/>
</dbReference>
<dbReference type="InterPro" id="IPR058781">
    <property type="entry name" value="HH_AprE-like"/>
</dbReference>
<dbReference type="Proteomes" id="UP000266206">
    <property type="component" value="Unassembled WGS sequence"/>
</dbReference>
<dbReference type="Pfam" id="PF26002">
    <property type="entry name" value="Beta-barrel_AprE"/>
    <property type="match status" value="1"/>
</dbReference>
<evidence type="ECO:0000259" key="12">
    <source>
        <dbReference type="Pfam" id="PF26002"/>
    </source>
</evidence>
<dbReference type="NCBIfam" id="TIGR01843">
    <property type="entry name" value="type_I_hlyD"/>
    <property type="match status" value="1"/>
</dbReference>
<dbReference type="GO" id="GO:0009306">
    <property type="term" value="P:protein secretion"/>
    <property type="evidence" value="ECO:0007669"/>
    <property type="project" value="InterPro"/>
</dbReference>
<sequence length="470" mass="52202">MTGRRRRSVLGWLFYPIWPGPRDLVYFLVIGKRSKDQLSDKALLDDAQWAISEQQASGSRILLWFSLIVIAAFFIWASLAQIDEVVKGSGKVVPSRQVQIIQSLDGGIVEEIMVRTGEEVQAGQVLLRIDTTRFSSSLGESRAEWLALLAKAARLQALAENTPFQAPEIVLEESPEVAAMERELWQKRTEEIAIAINIARDQLVQRQQELRETQANLAQAASSCQLTSRELNVTKPLLKSGAVSEVDLLRLQRDVAKFCGEEQAAKAQIDRLQAAISEAQSKLEEAEINIRNTARDELSDVRSRLASLSQSQLALADRLRLADIRSPVNGTVKTLLTNTVGGVVEPGAEVLEIVPNDDTLLLDVRVSPRDIAFLHPNQEAEVRFTAYDFAVYGGLDGEVEQIGADTFTDEDGNAYYNIKVRTDQNYVRNPDNPIIPGMVADVSILTGKRTVMQYLLKPILRAKNNALTER</sequence>
<dbReference type="EMBL" id="NQYH01000009">
    <property type="protein sequence ID" value="RIY40420.1"/>
    <property type="molecule type" value="Genomic_DNA"/>
</dbReference>
<dbReference type="AlphaFoldDB" id="A0A3A1YU68"/>
<keyword evidence="10" id="KW-0175">Coiled coil</keyword>
<keyword evidence="5 9" id="KW-0997">Cell inner membrane</keyword>
<evidence type="ECO:0000256" key="8">
    <source>
        <dbReference type="ARBA" id="ARBA00023136"/>
    </source>
</evidence>
<dbReference type="PROSITE" id="PS00543">
    <property type="entry name" value="HLYD_FAMILY"/>
    <property type="match status" value="1"/>
</dbReference>
<feature type="domain" description="AprE-like long alpha-helical hairpin" evidence="11">
    <location>
        <begin position="136"/>
        <end position="317"/>
    </location>
</feature>
<evidence type="ECO:0000313" key="13">
    <source>
        <dbReference type="EMBL" id="RIY40420.1"/>
    </source>
</evidence>
<protein>
    <recommendedName>
        <fullName evidence="9">Membrane fusion protein (MFP) family protein</fullName>
    </recommendedName>
</protein>
<keyword evidence="3 9" id="KW-0813">Transport</keyword>
<dbReference type="InterPro" id="IPR058982">
    <property type="entry name" value="Beta-barrel_AprE"/>
</dbReference>
<dbReference type="InterPro" id="IPR006144">
    <property type="entry name" value="Secretion_HlyD_CS"/>
</dbReference>
<comment type="similarity">
    <text evidence="2 9">Belongs to the membrane fusion protein (MFP) (TC 8.A.1) family.</text>
</comment>
<dbReference type="PANTHER" id="PTHR30386">
    <property type="entry name" value="MEMBRANE FUSION SUBUNIT OF EMRAB-TOLC MULTIDRUG EFFLUX PUMP"/>
    <property type="match status" value="1"/>
</dbReference>
<dbReference type="Gene3D" id="1.10.287.470">
    <property type="entry name" value="Helix hairpin bin"/>
    <property type="match status" value="2"/>
</dbReference>
<dbReference type="InterPro" id="IPR010129">
    <property type="entry name" value="T1SS_HlyD"/>
</dbReference>
<comment type="subcellular location">
    <subcellularLocation>
        <location evidence="1 9">Cell inner membrane</location>
        <topology evidence="1 9">Single-pass membrane protein</topology>
    </subcellularLocation>
</comment>
<dbReference type="GO" id="GO:0005886">
    <property type="term" value="C:plasma membrane"/>
    <property type="evidence" value="ECO:0007669"/>
    <property type="project" value="UniProtKB-SubCell"/>
</dbReference>
<evidence type="ECO:0000256" key="6">
    <source>
        <dbReference type="ARBA" id="ARBA00022692"/>
    </source>
</evidence>
<keyword evidence="4 9" id="KW-1003">Cell membrane</keyword>
<dbReference type="Gene3D" id="2.40.50.100">
    <property type="match status" value="1"/>
</dbReference>
<reference evidence="13 14" key="1">
    <citation type="submission" date="2017-08" db="EMBL/GenBank/DDBJ databases">
        <title>Pusillimonas indicus sp. nov., a member of the family Alcaligenaceae isolated from surface seawater.</title>
        <authorList>
            <person name="Li J."/>
        </authorList>
    </citation>
    <scope>NUCLEOTIDE SEQUENCE [LARGE SCALE GENOMIC DNA]</scope>
    <source>
        <strain evidence="13 14">L52-1-41</strain>
    </source>
</reference>
<feature type="coiled-coil region" evidence="10">
    <location>
        <begin position="262"/>
        <end position="296"/>
    </location>
</feature>
<name>A0A3A1YU68_9BURK</name>
<feature type="transmembrane region" description="Helical" evidence="9">
    <location>
        <begin position="61"/>
        <end position="79"/>
    </location>
</feature>
<dbReference type="PRINTS" id="PR01490">
    <property type="entry name" value="RTXTOXIND"/>
</dbReference>
<dbReference type="RefSeq" id="WP_119516513.1">
    <property type="nucleotide sequence ID" value="NZ_NQYH01000009.1"/>
</dbReference>
<comment type="caution">
    <text evidence="13">The sequence shown here is derived from an EMBL/GenBank/DDBJ whole genome shotgun (WGS) entry which is preliminary data.</text>
</comment>
<keyword evidence="8 9" id="KW-0472">Membrane</keyword>
<dbReference type="InterPro" id="IPR050739">
    <property type="entry name" value="MFP"/>
</dbReference>
<accession>A0A3A1YU68</accession>
<dbReference type="SUPFAM" id="SSF111369">
    <property type="entry name" value="HlyD-like secretion proteins"/>
    <property type="match status" value="2"/>
</dbReference>
<dbReference type="OrthoDB" id="9775513at2"/>
<evidence type="ECO:0000256" key="1">
    <source>
        <dbReference type="ARBA" id="ARBA00004377"/>
    </source>
</evidence>
<evidence type="ECO:0000256" key="9">
    <source>
        <dbReference type="RuleBase" id="RU365093"/>
    </source>
</evidence>
<gene>
    <name evidence="13" type="ORF">CJP73_11200</name>
</gene>
<evidence type="ECO:0000313" key="14">
    <source>
        <dbReference type="Proteomes" id="UP000266206"/>
    </source>
</evidence>
<evidence type="ECO:0000256" key="7">
    <source>
        <dbReference type="ARBA" id="ARBA00022989"/>
    </source>
</evidence>